<keyword evidence="1" id="KW-1185">Reference proteome</keyword>
<organism evidence="1 2">
    <name type="scientific">Strongyloides venezuelensis</name>
    <name type="common">Threadworm</name>
    <dbReference type="NCBI Taxonomy" id="75913"/>
    <lineage>
        <taxon>Eukaryota</taxon>
        <taxon>Metazoa</taxon>
        <taxon>Ecdysozoa</taxon>
        <taxon>Nematoda</taxon>
        <taxon>Chromadorea</taxon>
        <taxon>Rhabditida</taxon>
        <taxon>Tylenchina</taxon>
        <taxon>Panagrolaimomorpha</taxon>
        <taxon>Strongyloidoidea</taxon>
        <taxon>Strongyloididae</taxon>
        <taxon>Strongyloides</taxon>
    </lineage>
</organism>
<dbReference type="Proteomes" id="UP000035680">
    <property type="component" value="Unassembled WGS sequence"/>
</dbReference>
<proteinExistence type="predicted"/>
<protein>
    <submittedName>
        <fullName evidence="2">Lipoprotein</fullName>
    </submittedName>
</protein>
<accession>A0A0K0F0K0</accession>
<dbReference type="AlphaFoldDB" id="A0A0K0F0K0"/>
<reference evidence="1" key="1">
    <citation type="submission" date="2014-07" db="EMBL/GenBank/DDBJ databases">
        <authorList>
            <person name="Martin A.A"/>
            <person name="De Silva N."/>
        </authorList>
    </citation>
    <scope>NUCLEOTIDE SEQUENCE</scope>
</reference>
<sequence>MYSIGFNKVAQIIILMCFISFAVINCEKYSQFSNQFKNDVIRAKRSRLSVGVTGELAERLLKEKQREELEKRSPRKQEFQVTANQSPLLSRRAKFILLLFLFEKVLLEKKVLGIFFNEEQSQDSQKKISVNSKETLAFVHSDLDNRTFESSLSDDSLFEDIKDYKNSVIMKSSFSSSFLPKSENLVVFKQEHE</sequence>
<name>A0A0K0F0K0_STRVS</name>
<evidence type="ECO:0000313" key="2">
    <source>
        <dbReference type="WBParaSite" id="SVE_0231400.1"/>
    </source>
</evidence>
<reference evidence="2" key="2">
    <citation type="submission" date="2015-08" db="UniProtKB">
        <authorList>
            <consortium name="WormBaseParasite"/>
        </authorList>
    </citation>
    <scope>IDENTIFICATION</scope>
</reference>
<dbReference type="WBParaSite" id="SVE_0231400.1">
    <property type="protein sequence ID" value="SVE_0231400.1"/>
    <property type="gene ID" value="SVE_0231400"/>
</dbReference>
<evidence type="ECO:0000313" key="1">
    <source>
        <dbReference type="Proteomes" id="UP000035680"/>
    </source>
</evidence>